<accession>C3JZL1</accession>
<reference evidence="2" key="1">
    <citation type="journal article" date="2009" name="Genome Biol.">
        <title>Genomic and genetic analyses of diversity and plant interactions of Pseudomonas fluorescens.</title>
        <authorList>
            <person name="Silby M.W."/>
            <person name="Cerdeno-Tarraga A.M."/>
            <person name="Vernikos G.S."/>
            <person name="Giddens S.R."/>
            <person name="Jackson R.W."/>
            <person name="Preston G.M."/>
            <person name="Zhang X.X."/>
            <person name="Moon C.D."/>
            <person name="Gehrig S.M."/>
            <person name="Godfrey S.A."/>
            <person name="Knight C.G."/>
            <person name="Malone J.G."/>
            <person name="Robinson Z."/>
            <person name="Spiers A.J."/>
            <person name="Harris S."/>
            <person name="Challis G.L."/>
            <person name="Yaxley A.M."/>
            <person name="Harris D."/>
            <person name="Seeger K."/>
            <person name="Murphy L."/>
            <person name="Rutter S."/>
            <person name="Squares R."/>
            <person name="Quail M.A."/>
            <person name="Saunders E."/>
            <person name="Mavromatis K."/>
            <person name="Brettin T.S."/>
            <person name="Bentley S.D."/>
            <person name="Hothersall J."/>
            <person name="Stephens E."/>
            <person name="Thomas C.M."/>
            <person name="Parkhill J."/>
            <person name="Levy S.B."/>
            <person name="Rainey P.B."/>
            <person name="Thomson N.R."/>
        </authorList>
    </citation>
    <scope>NUCLEOTIDE SEQUENCE [LARGE SCALE GENOMIC DNA]</scope>
    <source>
        <strain evidence="2">SBW25</strain>
    </source>
</reference>
<reference evidence="1" key="2">
    <citation type="submission" date="2023-10" db="EMBL/GenBank/DDBJ databases">
        <authorList>
            <person name="Fortmann-Grote C."/>
        </authorList>
    </citation>
    <scope>NUCLEOTIDE SEQUENCE</scope>
    <source>
        <strain evidence="1">SBW25</strain>
    </source>
</reference>
<protein>
    <submittedName>
        <fullName evidence="2">Uncharacterized protein</fullName>
    </submittedName>
</protein>
<dbReference type="AlphaFoldDB" id="C3JZL1"/>
<feature type="non-terminal residue" evidence="2">
    <location>
        <position position="1"/>
    </location>
</feature>
<evidence type="ECO:0000313" key="1">
    <source>
        <dbReference type="EMBL" id="CAI2798317.1"/>
    </source>
</evidence>
<dbReference type="KEGG" id="pfs:PFLU_4122A"/>
<dbReference type="EMBL" id="AM181176">
    <property type="protein sequence ID" value="CAY50599.1"/>
    <property type="molecule type" value="Genomic_DNA"/>
</dbReference>
<dbReference type="Proteomes" id="UP001152918">
    <property type="component" value="Chromosome"/>
</dbReference>
<dbReference type="HOGENOM" id="CLU_2571289_0_0_6"/>
<evidence type="ECO:0000313" key="2">
    <source>
        <dbReference type="EMBL" id="CAY50599.1"/>
    </source>
</evidence>
<proteinExistence type="predicted"/>
<sequence length="83" mass="9065">LIMHSWKKMSLTEGLERSLPGHQVDCILVNGWTATILVRQPDHDAMFCTTGINLATLADAPSIQKLADELVFEIDMSKGGRAG</sequence>
<dbReference type="EMBL" id="OV986001">
    <property type="protein sequence ID" value="CAI2798317.1"/>
    <property type="molecule type" value="Genomic_DNA"/>
</dbReference>
<name>C3JZL1_PSEFS</name>
<gene>
    <name evidence="2" type="ordered locus">PFLU_4122A</name>
</gene>
<organism evidence="2">
    <name type="scientific">Pseudomonas fluorescens (strain SBW25)</name>
    <dbReference type="NCBI Taxonomy" id="216595"/>
    <lineage>
        <taxon>Bacteria</taxon>
        <taxon>Pseudomonadati</taxon>
        <taxon>Pseudomonadota</taxon>
        <taxon>Gammaproteobacteria</taxon>
        <taxon>Pseudomonadales</taxon>
        <taxon>Pseudomonadaceae</taxon>
        <taxon>Pseudomonas</taxon>
    </lineage>
</organism>